<proteinExistence type="predicted"/>
<keyword evidence="4" id="KW-1185">Reference proteome</keyword>
<organism evidence="3 4">
    <name type="scientific">Peronospora destructor</name>
    <dbReference type="NCBI Taxonomy" id="86335"/>
    <lineage>
        <taxon>Eukaryota</taxon>
        <taxon>Sar</taxon>
        <taxon>Stramenopiles</taxon>
        <taxon>Oomycota</taxon>
        <taxon>Peronosporomycetes</taxon>
        <taxon>Peronosporales</taxon>
        <taxon>Peronosporaceae</taxon>
        <taxon>Peronospora</taxon>
    </lineage>
</organism>
<name>A0AAV0V9V9_9STRA</name>
<dbReference type="Proteomes" id="UP001162029">
    <property type="component" value="Unassembled WGS sequence"/>
</dbReference>
<protein>
    <submittedName>
        <fullName evidence="3">Uncharacterized protein</fullName>
    </submittedName>
</protein>
<dbReference type="EMBL" id="CANTFM010002269">
    <property type="protein sequence ID" value="CAI5745313.1"/>
    <property type="molecule type" value="Genomic_DNA"/>
</dbReference>
<dbReference type="AlphaFoldDB" id="A0AAV0V9V9"/>
<dbReference type="SMART" id="SM00698">
    <property type="entry name" value="MORN"/>
    <property type="match status" value="5"/>
</dbReference>
<feature type="compositionally biased region" description="Basic residues" evidence="2">
    <location>
        <begin position="1"/>
        <end position="10"/>
    </location>
</feature>
<dbReference type="Pfam" id="PF02493">
    <property type="entry name" value="MORN"/>
    <property type="match status" value="5"/>
</dbReference>
<feature type="compositionally biased region" description="Polar residues" evidence="2">
    <location>
        <begin position="31"/>
        <end position="46"/>
    </location>
</feature>
<evidence type="ECO:0000256" key="2">
    <source>
        <dbReference type="SAM" id="MobiDB-lite"/>
    </source>
</evidence>
<accession>A0AAV0V9V9</accession>
<reference evidence="3" key="1">
    <citation type="submission" date="2022-12" db="EMBL/GenBank/DDBJ databases">
        <authorList>
            <person name="Webb A."/>
        </authorList>
    </citation>
    <scope>NUCLEOTIDE SEQUENCE</scope>
    <source>
        <strain evidence="3">Pd1</strain>
    </source>
</reference>
<evidence type="ECO:0000313" key="3">
    <source>
        <dbReference type="EMBL" id="CAI5745313.1"/>
    </source>
</evidence>
<keyword evidence="1" id="KW-0677">Repeat</keyword>
<gene>
    <name evidence="3" type="ORF">PDE001_LOCUS10402</name>
</gene>
<dbReference type="InterPro" id="IPR003409">
    <property type="entry name" value="MORN"/>
</dbReference>
<evidence type="ECO:0000313" key="4">
    <source>
        <dbReference type="Proteomes" id="UP001162029"/>
    </source>
</evidence>
<comment type="caution">
    <text evidence="3">The sequence shown here is derived from an EMBL/GenBank/DDBJ whole genome shotgun (WGS) entry which is preliminary data.</text>
</comment>
<dbReference type="PANTHER" id="PTHR43215:SF14">
    <property type="entry name" value="RADIAL SPOKE HEAD 1 HOMOLOG"/>
    <property type="match status" value="1"/>
</dbReference>
<dbReference type="PANTHER" id="PTHR43215">
    <property type="entry name" value="RADIAL SPOKE HEAD 1 HOMOLOG"/>
    <property type="match status" value="1"/>
</dbReference>
<dbReference type="GO" id="GO:0005829">
    <property type="term" value="C:cytosol"/>
    <property type="evidence" value="ECO:0007669"/>
    <property type="project" value="TreeGrafter"/>
</dbReference>
<sequence>MRNRGRRRGTPRAVNRTDLTVAERMKKQKPRSQLESNDSPRPQDYNQPEVLSIRWKKPRGAVVIHPPPYTWHVSEGGWVHGYFEGFGMQTFATTGDCHEGLYRKNYRHGTGTFLWANGDKYVGNWRAGKMHGTGTFFWKNGDFYDGEKNGMMHGKGKKILSSGEMINGAWRQNQVSGWGIEVFSYGDKYEGFFVKGEREGFVSTNGWAETCMKEKSMKANGTRMRSTVADRGRHLTGESSSERGTMVFRLAVAFSAMSVMKTREQRTKEADISLKRSLFEVGEFKHGRHIISGKHIFVGRLTVPS</sequence>
<dbReference type="Gene3D" id="2.20.110.10">
    <property type="entry name" value="Histone H3 K4-specific methyltransferase SET7/9 N-terminal domain"/>
    <property type="match status" value="2"/>
</dbReference>
<evidence type="ECO:0000256" key="1">
    <source>
        <dbReference type="ARBA" id="ARBA00022737"/>
    </source>
</evidence>
<feature type="region of interest" description="Disordered" evidence="2">
    <location>
        <begin position="1"/>
        <end position="49"/>
    </location>
</feature>
<dbReference type="SUPFAM" id="SSF82185">
    <property type="entry name" value="Histone H3 K4-specific methyltransferase SET7/9 N-terminal domain"/>
    <property type="match status" value="2"/>
</dbReference>